<dbReference type="AlphaFoldDB" id="A0A9W8HUH4"/>
<name>A0A9W8HUH4_9FUNG</name>
<feature type="compositionally biased region" description="Polar residues" evidence="1">
    <location>
        <begin position="160"/>
        <end position="170"/>
    </location>
</feature>
<evidence type="ECO:0000313" key="3">
    <source>
        <dbReference type="Proteomes" id="UP001140094"/>
    </source>
</evidence>
<keyword evidence="3" id="KW-1185">Reference proteome</keyword>
<reference evidence="2" key="1">
    <citation type="submission" date="2022-07" db="EMBL/GenBank/DDBJ databases">
        <title>Phylogenomic reconstructions and comparative analyses of Kickxellomycotina fungi.</title>
        <authorList>
            <person name="Reynolds N.K."/>
            <person name="Stajich J.E."/>
            <person name="Barry K."/>
            <person name="Grigoriev I.V."/>
            <person name="Crous P."/>
            <person name="Smith M.E."/>
        </authorList>
    </citation>
    <scope>NUCLEOTIDE SEQUENCE</scope>
    <source>
        <strain evidence="2">NRRL 1565</strain>
    </source>
</reference>
<proteinExistence type="predicted"/>
<comment type="caution">
    <text evidence="2">The sequence shown here is derived from an EMBL/GenBank/DDBJ whole genome shotgun (WGS) entry which is preliminary data.</text>
</comment>
<organism evidence="2 3">
    <name type="scientific">Coemansia guatemalensis</name>
    <dbReference type="NCBI Taxonomy" id="2761395"/>
    <lineage>
        <taxon>Eukaryota</taxon>
        <taxon>Fungi</taxon>
        <taxon>Fungi incertae sedis</taxon>
        <taxon>Zoopagomycota</taxon>
        <taxon>Kickxellomycotina</taxon>
        <taxon>Kickxellomycetes</taxon>
        <taxon>Kickxellales</taxon>
        <taxon>Kickxellaceae</taxon>
        <taxon>Coemansia</taxon>
    </lineage>
</organism>
<dbReference type="OrthoDB" id="10654424at2759"/>
<evidence type="ECO:0000313" key="2">
    <source>
        <dbReference type="EMBL" id="KAJ2794957.1"/>
    </source>
</evidence>
<evidence type="ECO:0000256" key="1">
    <source>
        <dbReference type="SAM" id="MobiDB-lite"/>
    </source>
</evidence>
<feature type="compositionally biased region" description="Low complexity" evidence="1">
    <location>
        <begin position="198"/>
        <end position="210"/>
    </location>
</feature>
<feature type="non-terminal residue" evidence="2">
    <location>
        <position position="1"/>
    </location>
</feature>
<feature type="region of interest" description="Disordered" evidence="1">
    <location>
        <begin position="160"/>
        <end position="210"/>
    </location>
</feature>
<protein>
    <submittedName>
        <fullName evidence="2">Uncharacterized protein</fullName>
    </submittedName>
</protein>
<accession>A0A9W8HUH4</accession>
<gene>
    <name evidence="2" type="ORF">H4R20_006050</name>
</gene>
<dbReference type="EMBL" id="JANBUO010002351">
    <property type="protein sequence ID" value="KAJ2794957.1"/>
    <property type="molecule type" value="Genomic_DNA"/>
</dbReference>
<dbReference type="Proteomes" id="UP001140094">
    <property type="component" value="Unassembled WGS sequence"/>
</dbReference>
<sequence length="210" mass="24490">DDGIPMLQNMSQQDIEDLPGPLVAMDPGFRQIVYGCSADSTCAVPKMMQIMAALRQEMLKTRIYDKICACVKPAAVTDVEATLGMVPNTTMDVATFCDYIQVHCEVEPTLKEFYSNTRVEEPEHIRQQHIAKKQLQHQQNQDQWWNREQWSQNEQINGRNIQQKQWEARSQQQTQQQALRHQLELQDMSARHGRQNRRLQQPPQQLQPHQ</sequence>